<dbReference type="EMBL" id="JAQOSQ010000011">
    <property type="protein sequence ID" value="MDJ1183917.1"/>
    <property type="molecule type" value="Genomic_DNA"/>
</dbReference>
<feature type="signal peptide" evidence="1">
    <location>
        <begin position="1"/>
        <end position="30"/>
    </location>
</feature>
<protein>
    <submittedName>
        <fullName evidence="2">PEP-CTERM sorting domain-containing protein</fullName>
    </submittedName>
</protein>
<comment type="caution">
    <text evidence="2">The sequence shown here is derived from an EMBL/GenBank/DDBJ whole genome shotgun (WGS) entry which is preliminary data.</text>
</comment>
<proteinExistence type="predicted"/>
<reference evidence="2 3" key="1">
    <citation type="submission" date="2023-01" db="EMBL/GenBank/DDBJ databases">
        <title>Novel diversity within Roseofilum (Cyanobacteria; Desertifilaceae) from marine benthic mats with descriptions of four novel species.</title>
        <authorList>
            <person name="Wang Y."/>
            <person name="Berthold D.E."/>
            <person name="Hu J."/>
            <person name="Lefler F.W."/>
            <person name="Laughinghouse H.D. IV."/>
        </authorList>
    </citation>
    <scope>NUCLEOTIDE SEQUENCE [LARGE SCALE GENOMIC DNA]</scope>
    <source>
        <strain evidence="2 3">BLCC-M143</strain>
    </source>
</reference>
<evidence type="ECO:0000256" key="1">
    <source>
        <dbReference type="SAM" id="SignalP"/>
    </source>
</evidence>
<evidence type="ECO:0000313" key="2">
    <source>
        <dbReference type="EMBL" id="MDJ1183917.1"/>
    </source>
</evidence>
<feature type="chain" id="PRO_5045173917" evidence="1">
    <location>
        <begin position="31"/>
        <end position="330"/>
    </location>
</feature>
<sequence length="330" mass="35092">MTIKQRLTQVLMLGAMTAIASLGYSNSANAGSFIDTETSIGNGTAKFSPSDSEAVISATDAARVMSGSQTIYIGTQQVSGINQNPIIASFDPSNPDRNWVRNDYETTGADGRGRGLLWDGDSNLYGFFSVDGTQGLPSEDFREAASDATQPWLRSYGSGGGASVSVVGKLDPLTGDLVSAAYLSALLMNGNSNTLSVTDAEMLEFSDAHEGAELVVFASTFFGPRRPDGSLMERNPGSDLTSPFDYRVIFSNDLRTVLSTEAIGWDGRTSFTKLVDDVPDPEDPTSVPEPPLLLGLALALGGATLLKRKPLASDRRQNNYAPLAVRKIQD</sequence>
<organism evidence="2 3">
    <name type="scientific">Roseofilum casamattae BLCC-M143</name>
    <dbReference type="NCBI Taxonomy" id="3022442"/>
    <lineage>
        <taxon>Bacteria</taxon>
        <taxon>Bacillati</taxon>
        <taxon>Cyanobacteriota</taxon>
        <taxon>Cyanophyceae</taxon>
        <taxon>Desertifilales</taxon>
        <taxon>Desertifilaceae</taxon>
        <taxon>Roseofilum</taxon>
        <taxon>Roseofilum casamattae</taxon>
    </lineage>
</organism>
<keyword evidence="3" id="KW-1185">Reference proteome</keyword>
<dbReference type="Proteomes" id="UP001232992">
    <property type="component" value="Unassembled WGS sequence"/>
</dbReference>
<accession>A0ABT7BXJ6</accession>
<dbReference type="RefSeq" id="WP_283758570.1">
    <property type="nucleotide sequence ID" value="NZ_JAQOSQ010000011.1"/>
</dbReference>
<dbReference type="NCBIfam" id="TIGR02595">
    <property type="entry name" value="PEP_CTERM"/>
    <property type="match status" value="1"/>
</dbReference>
<evidence type="ECO:0000313" key="3">
    <source>
        <dbReference type="Proteomes" id="UP001232992"/>
    </source>
</evidence>
<dbReference type="InterPro" id="IPR013424">
    <property type="entry name" value="Ice-binding_C"/>
</dbReference>
<name>A0ABT7BXJ6_9CYAN</name>
<gene>
    <name evidence="2" type="ORF">PMH09_12050</name>
</gene>
<keyword evidence="1" id="KW-0732">Signal</keyword>